<accession>A0A1Q8YBL8</accession>
<dbReference type="PANTHER" id="PTHR33678">
    <property type="entry name" value="BLL1576 PROTEIN"/>
    <property type="match status" value="1"/>
</dbReference>
<proteinExistence type="predicted"/>
<dbReference type="InterPro" id="IPR004291">
    <property type="entry name" value="Transposase_IS66_central"/>
</dbReference>
<sequence>MFVDGLPLARFEHVWSRHDVVVPRQTLARWVIDRSSLLQPKGKRGLADDAAAMIGKLYGVEREFKDASDEDRYGARQSRSVGVLAELQAWLQKNQSLVTPKSTLGTAMANMGNLWSRLTRYTERGDLPIDNNRCENAIRPFVMGRKAWLFSDTSASAHASAVIYALVRTAKANGLEPYAWLRRVLRDLPAANTVEVVEALLPWNMRLADLAAKTIPELLGLLKRLQPCASIQAIKKPPIGGFFCGTTGLLGSSGSCGSSSGSSVGCSSSVNGNSIRSNCLSRCCDWLSRCSHRNGFRCRCNCFFFFATSRQGRSSSDHSNQSERFVHLLVPRF</sequence>
<evidence type="ECO:0000259" key="2">
    <source>
        <dbReference type="Pfam" id="PF13817"/>
    </source>
</evidence>
<dbReference type="PANTHER" id="PTHR33678:SF1">
    <property type="entry name" value="BLL1576 PROTEIN"/>
    <property type="match status" value="1"/>
</dbReference>
<evidence type="ECO:0000313" key="4">
    <source>
        <dbReference type="Proteomes" id="UP000185911"/>
    </source>
</evidence>
<gene>
    <name evidence="3" type="ORF">BLL52_3563</name>
</gene>
<dbReference type="Pfam" id="PF03050">
    <property type="entry name" value="DDE_Tnp_IS66"/>
    <property type="match status" value="2"/>
</dbReference>
<dbReference type="InterPro" id="IPR039552">
    <property type="entry name" value="IS66_C"/>
</dbReference>
<dbReference type="Pfam" id="PF13817">
    <property type="entry name" value="DDE_Tnp_IS66_C"/>
    <property type="match status" value="1"/>
</dbReference>
<feature type="domain" description="Transposase IS66 central" evidence="1">
    <location>
        <begin position="2"/>
        <end position="40"/>
    </location>
</feature>
<dbReference type="AlphaFoldDB" id="A0A1Q8YBL8"/>
<evidence type="ECO:0000259" key="1">
    <source>
        <dbReference type="Pfam" id="PF03050"/>
    </source>
</evidence>
<keyword evidence="4" id="KW-1185">Reference proteome</keyword>
<name>A0A1Q8YBL8_9BURK</name>
<dbReference type="InterPro" id="IPR052344">
    <property type="entry name" value="Transposase-related"/>
</dbReference>
<organism evidence="3 4">
    <name type="scientific">Rhodoferax antarcticus ANT.BR</name>
    <dbReference type="NCBI Taxonomy" id="1111071"/>
    <lineage>
        <taxon>Bacteria</taxon>
        <taxon>Pseudomonadati</taxon>
        <taxon>Pseudomonadota</taxon>
        <taxon>Betaproteobacteria</taxon>
        <taxon>Burkholderiales</taxon>
        <taxon>Comamonadaceae</taxon>
        <taxon>Rhodoferax</taxon>
    </lineage>
</organism>
<feature type="domain" description="Transposase IS66 C-terminal" evidence="2">
    <location>
        <begin position="166"/>
        <end position="203"/>
    </location>
</feature>
<dbReference type="Proteomes" id="UP000185911">
    <property type="component" value="Unassembled WGS sequence"/>
</dbReference>
<protein>
    <submittedName>
        <fullName evidence="3">Uncharacterized protein</fullName>
    </submittedName>
</protein>
<comment type="caution">
    <text evidence="3">The sequence shown here is derived from an EMBL/GenBank/DDBJ whole genome shotgun (WGS) entry which is preliminary data.</text>
</comment>
<evidence type="ECO:0000313" key="3">
    <source>
        <dbReference type="EMBL" id="OLP05434.1"/>
    </source>
</evidence>
<feature type="domain" description="Transposase IS66 central" evidence="1">
    <location>
        <begin position="44"/>
        <end position="158"/>
    </location>
</feature>
<reference evidence="3 4" key="1">
    <citation type="submission" date="2017-01" db="EMBL/GenBank/DDBJ databases">
        <title>Genome sequence of Rhodoferax antarcticus ANT.BR, a psychrophilic purple nonsulfur bacterium from an Antarctic microbial mat.</title>
        <authorList>
            <person name="Baker J."/>
            <person name="Riester C."/>
            <person name="Skinner B."/>
            <person name="Newell A."/>
            <person name="Swingley W."/>
            <person name="Madigan M."/>
            <person name="Jung D."/>
            <person name="Asao M."/>
            <person name="Chen M."/>
            <person name="Loughlin P."/>
            <person name="Pan H."/>
            <person name="Lin S."/>
            <person name="Li N."/>
            <person name="Shaw J."/>
            <person name="Prado M."/>
            <person name="Sherman C."/>
            <person name="Li X."/>
            <person name="Tang J."/>
            <person name="Blankenship R."/>
            <person name="Zhao T."/>
            <person name="Touchman J."/>
            <person name="Sattley M."/>
        </authorList>
    </citation>
    <scope>NUCLEOTIDE SEQUENCE [LARGE SCALE GENOMIC DNA]</scope>
    <source>
        <strain evidence="3 4">ANT.BR</strain>
    </source>
</reference>
<dbReference type="EMBL" id="MSYM01000017">
    <property type="protein sequence ID" value="OLP05434.1"/>
    <property type="molecule type" value="Genomic_DNA"/>
</dbReference>